<dbReference type="RefSeq" id="WP_178643094.1">
    <property type="nucleotide sequence ID" value="NZ_JBBMEJ010000009.1"/>
</dbReference>
<keyword evidence="2" id="KW-0812">Transmembrane</keyword>
<dbReference type="CDD" id="cd00118">
    <property type="entry name" value="LysM"/>
    <property type="match status" value="1"/>
</dbReference>
<keyword evidence="5" id="KW-1185">Reference proteome</keyword>
<dbReference type="SMART" id="SM00257">
    <property type="entry name" value="LysM"/>
    <property type="match status" value="1"/>
</dbReference>
<feature type="compositionally biased region" description="Basic and acidic residues" evidence="1">
    <location>
        <begin position="345"/>
        <end position="377"/>
    </location>
</feature>
<feature type="compositionally biased region" description="Low complexity" evidence="1">
    <location>
        <begin position="378"/>
        <end position="397"/>
    </location>
</feature>
<evidence type="ECO:0000256" key="2">
    <source>
        <dbReference type="SAM" id="Phobius"/>
    </source>
</evidence>
<name>A0ABV1BFF6_9FIRM</name>
<sequence length="444" mass="49893">MIEVIYKEETGEQDTVQEPFAMPRNVRQIGLANGNYRIYVEDYVYTFLSTLSAESKNQGKIAVLTGEIKWTSDMTCIFVKGALAADDMEAAAEHIDFSEEIWKKLQEDKEKYFPDQEIVGWFFAQNQVATEITELFVKVHLRYFGGEKILMLMEPGEREEAFFRYDNGTLVKVNGYYIYYEKNTQMQTYMIERNQNTGPETSEQVEDKAVRNFRKIIDSKKPEEKEAEKTSVFSYAATVCLALAVLATGAAFFQNRQTGTGISEETQTASAVIAQMTPVLTEKAMQTATPAITQVSEEKEQEEKLLKEEPEITGMPTETTAPAEKASESITVTPVPEITKSGQKRSSDSDMENKENTQKKTTEAEQREDNTDNEKKTTQQSEQQTAETAAAAGTPQTYVIRPGDTLYQISLSRYGTVDAMEKICELNGISASEIIYPGQVIVLP</sequence>
<dbReference type="Pfam" id="PF01476">
    <property type="entry name" value="LysM"/>
    <property type="match status" value="1"/>
</dbReference>
<feature type="transmembrane region" description="Helical" evidence="2">
    <location>
        <begin position="232"/>
        <end position="253"/>
    </location>
</feature>
<feature type="region of interest" description="Disordered" evidence="1">
    <location>
        <begin position="292"/>
        <end position="397"/>
    </location>
</feature>
<accession>A0ABV1BFF6</accession>
<dbReference type="Gene3D" id="3.10.350.10">
    <property type="entry name" value="LysM domain"/>
    <property type="match status" value="1"/>
</dbReference>
<evidence type="ECO:0000313" key="5">
    <source>
        <dbReference type="Proteomes" id="UP001473063"/>
    </source>
</evidence>
<protein>
    <submittedName>
        <fullName evidence="4">LysM peptidoglycan-binding domain-containing protein</fullName>
    </submittedName>
</protein>
<dbReference type="InterPro" id="IPR018392">
    <property type="entry name" value="LysM"/>
</dbReference>
<dbReference type="InterPro" id="IPR036779">
    <property type="entry name" value="LysM_dom_sf"/>
</dbReference>
<evidence type="ECO:0000313" key="4">
    <source>
        <dbReference type="EMBL" id="MEQ2370987.1"/>
    </source>
</evidence>
<dbReference type="InterPro" id="IPR052196">
    <property type="entry name" value="Bact_Kbp"/>
</dbReference>
<proteinExistence type="predicted"/>
<evidence type="ECO:0000256" key="1">
    <source>
        <dbReference type="SAM" id="MobiDB-lite"/>
    </source>
</evidence>
<dbReference type="PANTHER" id="PTHR34700:SF4">
    <property type="entry name" value="PHAGE-LIKE ELEMENT PBSX PROTEIN XKDP"/>
    <property type="match status" value="1"/>
</dbReference>
<dbReference type="PANTHER" id="PTHR34700">
    <property type="entry name" value="POTASSIUM BINDING PROTEIN KBP"/>
    <property type="match status" value="1"/>
</dbReference>
<comment type="caution">
    <text evidence="4">The sequence shown here is derived from an EMBL/GenBank/DDBJ whole genome shotgun (WGS) entry which is preliminary data.</text>
</comment>
<gene>
    <name evidence="4" type="ORF">WMO28_08525</name>
</gene>
<keyword evidence="2" id="KW-0472">Membrane</keyword>
<organism evidence="4 5">
    <name type="scientific">Blautia aquisgranensis</name>
    <dbReference type="NCBI Taxonomy" id="3133153"/>
    <lineage>
        <taxon>Bacteria</taxon>
        <taxon>Bacillati</taxon>
        <taxon>Bacillota</taxon>
        <taxon>Clostridia</taxon>
        <taxon>Lachnospirales</taxon>
        <taxon>Lachnospiraceae</taxon>
        <taxon>Blautia</taxon>
    </lineage>
</organism>
<feature type="domain" description="LysM" evidence="3">
    <location>
        <begin position="396"/>
        <end position="443"/>
    </location>
</feature>
<reference evidence="4 5" key="1">
    <citation type="submission" date="2024-03" db="EMBL/GenBank/DDBJ databases">
        <title>Human intestinal bacterial collection.</title>
        <authorList>
            <person name="Pauvert C."/>
            <person name="Hitch T.C.A."/>
            <person name="Clavel T."/>
        </authorList>
    </citation>
    <scope>NUCLEOTIDE SEQUENCE [LARGE SCALE GENOMIC DNA]</scope>
    <source>
        <strain evidence="4 5">CLA-JM-H16</strain>
    </source>
</reference>
<evidence type="ECO:0000259" key="3">
    <source>
        <dbReference type="PROSITE" id="PS51782"/>
    </source>
</evidence>
<dbReference type="EMBL" id="JBBMEJ010000009">
    <property type="protein sequence ID" value="MEQ2370987.1"/>
    <property type="molecule type" value="Genomic_DNA"/>
</dbReference>
<feature type="compositionally biased region" description="Basic and acidic residues" evidence="1">
    <location>
        <begin position="296"/>
        <end position="310"/>
    </location>
</feature>
<keyword evidence="2" id="KW-1133">Transmembrane helix</keyword>
<dbReference type="PROSITE" id="PS51782">
    <property type="entry name" value="LYSM"/>
    <property type="match status" value="1"/>
</dbReference>
<dbReference type="Proteomes" id="UP001473063">
    <property type="component" value="Unassembled WGS sequence"/>
</dbReference>
<dbReference type="SUPFAM" id="SSF54106">
    <property type="entry name" value="LysM domain"/>
    <property type="match status" value="1"/>
</dbReference>